<reference evidence="1 2" key="2">
    <citation type="submission" date="2023-06" db="EMBL/GenBank/DDBJ databases">
        <title>Complete Genome Sequence of Flavobacterium keumense K3R-10.</title>
        <authorList>
            <person name="Jeong H."/>
            <person name="Jhang S.Y."/>
            <person name="Kim J.N."/>
        </authorList>
    </citation>
    <scope>NUCLEOTIDE SEQUENCE [LARGE SCALE GENOMIC DNA]</scope>
    <source>
        <strain evidence="1 2">K3R-10</strain>
    </source>
</reference>
<keyword evidence="2" id="KW-1185">Reference proteome</keyword>
<accession>A0ABY8N4P2</accession>
<sequence length="56" mass="6829">MEKTIDFYYWFKHLGGAICHIEVTEVNQRLNNPDFKVSTLKQRAEEIKEKYNYKFN</sequence>
<gene>
    <name evidence="1" type="ORF">MG292_06905</name>
</gene>
<proteinExistence type="predicted"/>
<reference evidence="1 2" key="1">
    <citation type="submission" date="2022-02" db="EMBL/GenBank/DDBJ databases">
        <authorList>
            <person name="Cha I.-T."/>
            <person name="Lee K.-E."/>
            <person name="Park S.-J."/>
        </authorList>
    </citation>
    <scope>NUCLEOTIDE SEQUENCE [LARGE SCALE GENOMIC DNA]</scope>
    <source>
        <strain evidence="1 2">K3R-10</strain>
    </source>
</reference>
<protein>
    <submittedName>
        <fullName evidence="1">Uncharacterized protein</fullName>
    </submittedName>
</protein>
<dbReference type="EMBL" id="CP092332">
    <property type="protein sequence ID" value="WGK93826.1"/>
    <property type="molecule type" value="Genomic_DNA"/>
</dbReference>
<dbReference type="RefSeq" id="WP_264533445.1">
    <property type="nucleotide sequence ID" value="NZ_CP092332.1"/>
</dbReference>
<evidence type="ECO:0000313" key="1">
    <source>
        <dbReference type="EMBL" id="WGK93826.1"/>
    </source>
</evidence>
<organism evidence="1 2">
    <name type="scientific">Flavobacterium keumense</name>
    <dbReference type="NCBI Taxonomy" id="1306518"/>
    <lineage>
        <taxon>Bacteria</taxon>
        <taxon>Pseudomonadati</taxon>
        <taxon>Bacteroidota</taxon>
        <taxon>Flavobacteriia</taxon>
        <taxon>Flavobacteriales</taxon>
        <taxon>Flavobacteriaceae</taxon>
        <taxon>Flavobacterium</taxon>
    </lineage>
</organism>
<evidence type="ECO:0000313" key="2">
    <source>
        <dbReference type="Proteomes" id="UP001232117"/>
    </source>
</evidence>
<name>A0ABY8N4P2_9FLAO</name>
<dbReference type="Proteomes" id="UP001232117">
    <property type="component" value="Chromosome"/>
</dbReference>